<dbReference type="Pfam" id="PF14529">
    <property type="entry name" value="Exo_endo_phos_2"/>
    <property type="match status" value="1"/>
</dbReference>
<dbReference type="InterPro" id="IPR043502">
    <property type="entry name" value="DNA/RNA_pol_sf"/>
</dbReference>
<dbReference type="InterPro" id="IPR005135">
    <property type="entry name" value="Endo/exonuclease/phosphatase"/>
</dbReference>
<dbReference type="GO" id="GO:0031012">
    <property type="term" value="C:extracellular matrix"/>
    <property type="evidence" value="ECO:0007669"/>
    <property type="project" value="TreeGrafter"/>
</dbReference>
<dbReference type="Proteomes" id="UP000005237">
    <property type="component" value="Unassembled WGS sequence"/>
</dbReference>
<dbReference type="PANTHER" id="PTHR33395:SF22">
    <property type="entry name" value="REVERSE TRANSCRIPTASE DOMAIN-CONTAINING PROTEIN"/>
    <property type="match status" value="1"/>
</dbReference>
<keyword evidence="3" id="KW-1185">Reference proteome</keyword>
<reference evidence="3" key="1">
    <citation type="submission" date="2010-08" db="EMBL/GenBank/DDBJ databases">
        <authorList>
            <consortium name="Caenorhabditis japonica Sequencing Consortium"/>
            <person name="Wilson R.K."/>
        </authorList>
    </citation>
    <scope>NUCLEOTIDE SEQUENCE [LARGE SCALE GENOMIC DNA]</scope>
    <source>
        <strain evidence="3">DF5081</strain>
    </source>
</reference>
<dbReference type="GO" id="GO:0061343">
    <property type="term" value="P:cell adhesion involved in heart morphogenesis"/>
    <property type="evidence" value="ECO:0007669"/>
    <property type="project" value="TreeGrafter"/>
</dbReference>
<sequence>MGLATIGKVESLELSVKELKENCASKKTFAQVVTAGLKSSAAQVSFIKAAEIANDTEKRNAAVILDKVELPENVSDDGQFGQALLKACEVQEDSVSVFRLKKMSRPAVAQDSATEEGRCQKNDVTVQQNQVNGSRLLVCHYSSRPVEARARKATCGMEGSCNEEQQSRRVSLHCEKPGMCEGAIQRGRSPSRLGNSRNAYIKHPVSTLKVGYANCCSVVNKIPLLELTVNTLLLDIVCLTETKLDNSITDSILSLNNSFSVIRKDRDRHGGGVAVLISKLLNFSIIKIPDSFGSLEVVGVDVLLKSGRLRVLSVYHPNHNLSYDSLLDCLKDLISVRGNCIIFGDFNAPHVDWANLKASDPKCRKLLSFSIKCGLKQHVMSPTRLNPDNVLDLCFTNTDIVNEITVGDLFSDHRFVHVSLSRQRKNSQKVSTVKCFRKGSFDEINCIRSRIDWDLRFSTLTVEEMYQDLVALLSNLIDKFIPVKILKPSTKLHSSDIRKLQKKKLDVWRSEGNSVNYRALALLLRTRLSLEEKRITENRLCEGSSPHAFYKFVNSRWKSDEKIGILRDSAAGEDVTDDITKASLFSDTFSSVYTTDDGCASEFPVRTSQCLSSVDVSPHVVEFHLSHLPLKANTTPEGIPSIFLKRACTSLALPLSIIYQRSLQYSIVPTVWKSAIVKPLYKKGSRCDPKNYRPISLTSSVCKVLEKIVRCEVTKHLNVNRLIIDRQYGFRSNRGTVSQLLSYQSALIGICMKKLVTHSVYVDFKKAFDTVSPKKLEIKLHSYGISGSLLCWLTSFLTGRNQVVCVNGSLSACSSVMSGVPQGSVLGPLLFLLYINDIGDNFKSNYLLYADDLKIFSHSSSDVQHDLDVLSDWCRTWQLDVAPNKFKPFF</sequence>
<feature type="domain" description="Reverse transcriptase" evidence="1">
    <location>
        <begin position="661"/>
        <end position="890"/>
    </location>
</feature>
<dbReference type="Pfam" id="PF00078">
    <property type="entry name" value="RVT_1"/>
    <property type="match status" value="1"/>
</dbReference>
<accession>A0A8R1HQD9</accession>
<dbReference type="InterPro" id="IPR000477">
    <property type="entry name" value="RT_dom"/>
</dbReference>
<proteinExistence type="predicted"/>
<name>A0A8R1HQD9_CAEJA</name>
<evidence type="ECO:0000259" key="1">
    <source>
        <dbReference type="PROSITE" id="PS50878"/>
    </source>
</evidence>
<dbReference type="Gene3D" id="3.60.10.10">
    <property type="entry name" value="Endonuclease/exonuclease/phosphatase"/>
    <property type="match status" value="1"/>
</dbReference>
<dbReference type="SUPFAM" id="SSF56672">
    <property type="entry name" value="DNA/RNA polymerases"/>
    <property type="match status" value="1"/>
</dbReference>
<dbReference type="AlphaFoldDB" id="A0A8R1HQD9"/>
<dbReference type="CDD" id="cd01650">
    <property type="entry name" value="RT_nLTR_like"/>
    <property type="match status" value="1"/>
</dbReference>
<organism evidence="2 3">
    <name type="scientific">Caenorhabditis japonica</name>
    <dbReference type="NCBI Taxonomy" id="281687"/>
    <lineage>
        <taxon>Eukaryota</taxon>
        <taxon>Metazoa</taxon>
        <taxon>Ecdysozoa</taxon>
        <taxon>Nematoda</taxon>
        <taxon>Chromadorea</taxon>
        <taxon>Rhabditida</taxon>
        <taxon>Rhabditina</taxon>
        <taxon>Rhabditomorpha</taxon>
        <taxon>Rhabditoidea</taxon>
        <taxon>Rhabditidae</taxon>
        <taxon>Peloderinae</taxon>
        <taxon>Caenorhabditis</taxon>
    </lineage>
</organism>
<dbReference type="InterPro" id="IPR036691">
    <property type="entry name" value="Endo/exonu/phosph_ase_sf"/>
</dbReference>
<dbReference type="GO" id="GO:0003824">
    <property type="term" value="F:catalytic activity"/>
    <property type="evidence" value="ECO:0007669"/>
    <property type="project" value="InterPro"/>
</dbReference>
<dbReference type="EnsemblMetazoa" id="CJA08706b.1">
    <property type="protein sequence ID" value="CJA08706b.1"/>
    <property type="gene ID" value="WBGene00127910"/>
</dbReference>
<dbReference type="PANTHER" id="PTHR33395">
    <property type="entry name" value="TRANSCRIPTASE, PUTATIVE-RELATED-RELATED"/>
    <property type="match status" value="1"/>
</dbReference>
<dbReference type="PROSITE" id="PS50878">
    <property type="entry name" value="RT_POL"/>
    <property type="match status" value="1"/>
</dbReference>
<evidence type="ECO:0000313" key="3">
    <source>
        <dbReference type="Proteomes" id="UP000005237"/>
    </source>
</evidence>
<reference evidence="2" key="2">
    <citation type="submission" date="2022-06" db="UniProtKB">
        <authorList>
            <consortium name="EnsemblMetazoa"/>
        </authorList>
    </citation>
    <scope>IDENTIFICATION</scope>
    <source>
        <strain evidence="2">DF5081</strain>
    </source>
</reference>
<dbReference type="GO" id="GO:0007508">
    <property type="term" value="P:larval heart development"/>
    <property type="evidence" value="ECO:0007669"/>
    <property type="project" value="TreeGrafter"/>
</dbReference>
<protein>
    <submittedName>
        <fullName evidence="2">Reverse transcriptase domain-containing protein</fullName>
    </submittedName>
</protein>
<dbReference type="SUPFAM" id="SSF56219">
    <property type="entry name" value="DNase I-like"/>
    <property type="match status" value="1"/>
</dbReference>
<evidence type="ECO:0000313" key="2">
    <source>
        <dbReference type="EnsemblMetazoa" id="CJA08706b.1"/>
    </source>
</evidence>